<name>A0A4P9X9T0_9FUNG</name>
<evidence type="ECO:0000256" key="1">
    <source>
        <dbReference type="SAM" id="MobiDB-lite"/>
    </source>
</evidence>
<dbReference type="InterPro" id="IPR013897">
    <property type="entry name" value="Duc1"/>
</dbReference>
<feature type="compositionally biased region" description="Polar residues" evidence="1">
    <location>
        <begin position="311"/>
        <end position="323"/>
    </location>
</feature>
<protein>
    <recommendedName>
        <fullName evidence="2">Domain of unknown function at the cortex 1 domain-containing protein</fullName>
    </recommendedName>
</protein>
<proteinExistence type="predicted"/>
<evidence type="ECO:0000313" key="3">
    <source>
        <dbReference type="EMBL" id="RKP01840.1"/>
    </source>
</evidence>
<dbReference type="AlphaFoldDB" id="A0A4P9X9T0"/>
<keyword evidence="4" id="KW-1185">Reference proteome</keyword>
<evidence type="ECO:0000313" key="4">
    <source>
        <dbReference type="Proteomes" id="UP000274922"/>
    </source>
</evidence>
<dbReference type="Proteomes" id="UP000274922">
    <property type="component" value="Unassembled WGS sequence"/>
</dbReference>
<evidence type="ECO:0000259" key="2">
    <source>
        <dbReference type="Pfam" id="PF08588"/>
    </source>
</evidence>
<accession>A0A4P9X9T0</accession>
<gene>
    <name evidence="3" type="ORF">CXG81DRAFT_11497</name>
</gene>
<feature type="compositionally biased region" description="Acidic residues" evidence="1">
    <location>
        <begin position="327"/>
        <end position="338"/>
    </location>
</feature>
<feature type="domain" description="Domain of unknown function at the cortex 1" evidence="2">
    <location>
        <begin position="11"/>
        <end position="287"/>
    </location>
</feature>
<dbReference type="PANTHER" id="PTHR34826">
    <property type="entry name" value="UPF0590 PROTEIN C409.17C"/>
    <property type="match status" value="1"/>
</dbReference>
<dbReference type="Pfam" id="PF08588">
    <property type="entry name" value="Duc1"/>
    <property type="match status" value="1"/>
</dbReference>
<dbReference type="STRING" id="1555241.A0A4P9X9T0"/>
<dbReference type="EMBL" id="ML014159">
    <property type="protein sequence ID" value="RKP01840.1"/>
    <property type="molecule type" value="Genomic_DNA"/>
</dbReference>
<dbReference type="OrthoDB" id="2119945at2759"/>
<dbReference type="PANTHER" id="PTHR34826:SF2">
    <property type="entry name" value="UPF0590 PROTEIN C409.17C"/>
    <property type="match status" value="1"/>
</dbReference>
<reference evidence="4" key="1">
    <citation type="journal article" date="2018" name="Nat. Microbiol.">
        <title>Leveraging single-cell genomics to expand the fungal tree of life.</title>
        <authorList>
            <person name="Ahrendt S.R."/>
            <person name="Quandt C.A."/>
            <person name="Ciobanu D."/>
            <person name="Clum A."/>
            <person name="Salamov A."/>
            <person name="Andreopoulos B."/>
            <person name="Cheng J.F."/>
            <person name="Woyke T."/>
            <person name="Pelin A."/>
            <person name="Henrissat B."/>
            <person name="Reynolds N.K."/>
            <person name="Benny G.L."/>
            <person name="Smith M.E."/>
            <person name="James T.Y."/>
            <person name="Grigoriev I.V."/>
        </authorList>
    </citation>
    <scope>NUCLEOTIDE SEQUENCE [LARGE SCALE GENOMIC DNA]</scope>
    <source>
        <strain evidence="4">ATCC 52028</strain>
    </source>
</reference>
<sequence length="338" mass="37353">MAKAPVKDYVLRIRAGADPTQQSLQYVNPNDETKPILIDGPHFTGYMVVRCTHYDGIVPAGATRIPEPASDYFKGRNRRYSIMIQGRFHEAWTGDDLVFGMETDGKVKAPTGVSLALKAARWLDPALEADIYSDTPWVNSPWVSAMNTLAPFTYSPTSTAAVPSRDIGEWSWHAAMPGERTNPLIATSGSPDAVAANAAGEQLLPTYEKRKKYFSDEQRRRAVRLDPDRVYVMDFYDAYYDPRTVSIKLPGVNLNGWKYWDGVQPMRYACRTRDRKIVLFCMQFDLVPRDEALAAGMLNAAPAPEDASGASADTRSQTVSFASGASDGDDGFEDAQEG</sequence>
<organism evidence="3 4">
    <name type="scientific">Caulochytrium protostelioides</name>
    <dbReference type="NCBI Taxonomy" id="1555241"/>
    <lineage>
        <taxon>Eukaryota</taxon>
        <taxon>Fungi</taxon>
        <taxon>Fungi incertae sedis</taxon>
        <taxon>Chytridiomycota</taxon>
        <taxon>Chytridiomycota incertae sedis</taxon>
        <taxon>Chytridiomycetes</taxon>
        <taxon>Caulochytriales</taxon>
        <taxon>Caulochytriaceae</taxon>
        <taxon>Caulochytrium</taxon>
    </lineage>
</organism>
<feature type="region of interest" description="Disordered" evidence="1">
    <location>
        <begin position="302"/>
        <end position="338"/>
    </location>
</feature>